<keyword evidence="2" id="KW-1185">Reference proteome</keyword>
<accession>A0AAJ1SXW7</accession>
<sequence length="186" mass="21770">MEEKRRIVEEYEINPYTMIIMPFQYGSRVYSKIYELHDEYISPFKPLELVKKSCEYFGSSYQGRRDGTKRLIGVTHKAPIIIDPHTSIYLFPTLSPTKIDCMWISHEHIVAHTCINSYDTEVLFHNNQTVTIPISSSSFESQLGRTARLRVKFEQQIKNMEKPFRERILIKNAKKASESSQPYAID</sequence>
<dbReference type="RefSeq" id="WP_307256770.1">
    <property type="nucleotide sequence ID" value="NZ_JAUSUC010000010.1"/>
</dbReference>
<evidence type="ECO:0000313" key="1">
    <source>
        <dbReference type="EMBL" id="MDQ0214780.1"/>
    </source>
</evidence>
<dbReference type="PIRSF" id="PIRSF011560">
    <property type="entry name" value="ComK"/>
    <property type="match status" value="1"/>
</dbReference>
<evidence type="ECO:0000313" key="2">
    <source>
        <dbReference type="Proteomes" id="UP001237207"/>
    </source>
</evidence>
<protein>
    <submittedName>
        <fullName evidence="1">Competence protein ComK</fullName>
    </submittedName>
</protein>
<dbReference type="AlphaFoldDB" id="A0AAJ1SXW7"/>
<gene>
    <name evidence="1" type="ORF">J2S13_001177</name>
</gene>
<reference evidence="1" key="1">
    <citation type="submission" date="2023-07" db="EMBL/GenBank/DDBJ databases">
        <title>Genomic Encyclopedia of Type Strains, Phase IV (KMG-IV): sequencing the most valuable type-strain genomes for metagenomic binning, comparative biology and taxonomic classification.</title>
        <authorList>
            <person name="Goeker M."/>
        </authorList>
    </citation>
    <scope>NUCLEOTIDE SEQUENCE</scope>
    <source>
        <strain evidence="1">DSM 23947</strain>
    </source>
</reference>
<proteinExistence type="predicted"/>
<organism evidence="1 2">
    <name type="scientific">Oikeobacillus pervagus</name>
    <dbReference type="NCBI Taxonomy" id="1325931"/>
    <lineage>
        <taxon>Bacteria</taxon>
        <taxon>Bacillati</taxon>
        <taxon>Bacillota</taxon>
        <taxon>Bacilli</taxon>
        <taxon>Bacillales</taxon>
        <taxon>Bacillaceae</taxon>
        <taxon>Oikeobacillus</taxon>
    </lineage>
</organism>
<comment type="caution">
    <text evidence="1">The sequence shown here is derived from an EMBL/GenBank/DDBJ whole genome shotgun (WGS) entry which is preliminary data.</text>
</comment>
<dbReference type="Pfam" id="PF06338">
    <property type="entry name" value="ComK"/>
    <property type="match status" value="1"/>
</dbReference>
<dbReference type="GO" id="GO:0030420">
    <property type="term" value="P:establishment of competence for transformation"/>
    <property type="evidence" value="ECO:0007669"/>
    <property type="project" value="InterPro"/>
</dbReference>
<name>A0AAJ1SXW7_9BACI</name>
<dbReference type="EMBL" id="JAUSUC010000010">
    <property type="protein sequence ID" value="MDQ0214780.1"/>
    <property type="molecule type" value="Genomic_DNA"/>
</dbReference>
<dbReference type="Proteomes" id="UP001237207">
    <property type="component" value="Unassembled WGS sequence"/>
</dbReference>
<dbReference type="InterPro" id="IPR010461">
    <property type="entry name" value="ComK"/>
</dbReference>